<name>A0A3B0QID0_9CHLA</name>
<evidence type="ECO:0000256" key="1">
    <source>
        <dbReference type="SAM" id="MobiDB-lite"/>
    </source>
</evidence>
<reference evidence="3" key="1">
    <citation type="submission" date="2017-11" db="EMBL/GenBank/DDBJ databases">
        <authorList>
            <person name="Seth-Smith MB H."/>
        </authorList>
    </citation>
    <scope>NUCLEOTIDE SEQUENCE [LARGE SCALE GENOMIC DNA]</scope>
</reference>
<feature type="region of interest" description="Disordered" evidence="1">
    <location>
        <begin position="1"/>
        <end position="20"/>
    </location>
</feature>
<dbReference type="Proteomes" id="UP000258476">
    <property type="component" value="Chromosome"/>
</dbReference>
<accession>A0A3B0QID0</accession>
<protein>
    <submittedName>
        <fullName evidence="2">Uncharacterized protein</fullName>
    </submittedName>
</protein>
<dbReference type="EMBL" id="LS992154">
    <property type="protein sequence ID" value="SYX09344.1"/>
    <property type="molecule type" value="Genomic_DNA"/>
</dbReference>
<organism evidence="2 3">
    <name type="scientific">Chlamydia poikilotherma</name>
    <dbReference type="NCBI Taxonomy" id="1967783"/>
    <lineage>
        <taxon>Bacteria</taxon>
        <taxon>Pseudomonadati</taxon>
        <taxon>Chlamydiota</taxon>
        <taxon>Chlamydiia</taxon>
        <taxon>Chlamydiales</taxon>
        <taxon>Chlamydiaceae</taxon>
        <taxon>Chlamydia/Chlamydophila group</taxon>
        <taxon>Chlamydia</taxon>
    </lineage>
</organism>
<sequence length="57" mass="6064">MTTLGGLEVASSCRNSSNSSELIPIISNDHTTFYVGSLIVEPMQLAKPHIGYLVSSP</sequence>
<dbReference type="AlphaFoldDB" id="A0A3B0QID0"/>
<dbReference type="KEGG" id="chla:C834K_0907"/>
<evidence type="ECO:0000313" key="3">
    <source>
        <dbReference type="Proteomes" id="UP000258476"/>
    </source>
</evidence>
<proteinExistence type="predicted"/>
<feature type="compositionally biased region" description="Low complexity" evidence="1">
    <location>
        <begin position="11"/>
        <end position="20"/>
    </location>
</feature>
<evidence type="ECO:0000313" key="2">
    <source>
        <dbReference type="EMBL" id="SYX09344.1"/>
    </source>
</evidence>
<gene>
    <name evidence="2" type="ORF">C834K_0907</name>
</gene>
<keyword evidence="3" id="KW-1185">Reference proteome</keyword>